<protein>
    <recommendedName>
        <fullName evidence="6">tRNA1(Val) (adenine(37)-N6)-methyltransferase</fullName>
        <ecNumber evidence="6">2.1.1.223</ecNumber>
    </recommendedName>
    <alternativeName>
        <fullName evidence="6">tRNA m6A37 methyltransferase</fullName>
    </alternativeName>
</protein>
<comment type="similarity">
    <text evidence="6">Belongs to the methyltransferase superfamily. tRNA (adenine-N(6)-)-methyltransferase family.</text>
</comment>
<gene>
    <name evidence="8" type="ORF">HELGO_WM12711</name>
</gene>
<dbReference type="PANTHER" id="PTHR47739">
    <property type="entry name" value="TRNA1(VAL) (ADENINE(37)-N6)-METHYLTRANSFERASE"/>
    <property type="match status" value="1"/>
</dbReference>
<dbReference type="AlphaFoldDB" id="A0A6S6SJ13"/>
<keyword evidence="5 6" id="KW-0819">tRNA processing</keyword>
<dbReference type="InterPro" id="IPR029063">
    <property type="entry name" value="SAM-dependent_MTases_sf"/>
</dbReference>
<sequence length="241" mass="27117">MSTFRFKQFEIQQDKCAMKIGTDGVLLGAWANIAQASSILDIGTGTGVLALMSAQRNSNAFVHALEIDQNAFSQASDNLKNSPWQNRLTVAHQSIQQYIEHSPIGIFDSIISNPPYFKIETGTVIQNTARRQARSTDALTFTTLLDCVGKILHPLGNFSVILPTQEGTEFMQLAIEKKFIIKRCIKVIPREGKASNRFLIELVFYDTPIQEDTLIIRTIEKGNHHYTAEFKQLHKDFLLAF</sequence>
<dbReference type="PANTHER" id="PTHR47739:SF1">
    <property type="entry name" value="TRNA1(VAL) (ADENINE(37)-N6)-METHYLTRANSFERASE"/>
    <property type="match status" value="1"/>
</dbReference>
<keyword evidence="1 6" id="KW-0963">Cytoplasm</keyword>
<reference evidence="8" key="1">
    <citation type="submission" date="2020-01" db="EMBL/GenBank/DDBJ databases">
        <authorList>
            <person name="Meier V. D."/>
            <person name="Meier V D."/>
        </authorList>
    </citation>
    <scope>NUCLEOTIDE SEQUENCE</scope>
    <source>
        <strain evidence="8">HLG_WM_MAG_10</strain>
    </source>
</reference>
<evidence type="ECO:0000313" key="8">
    <source>
        <dbReference type="EMBL" id="CAA6804901.1"/>
    </source>
</evidence>
<dbReference type="GO" id="GO:0016430">
    <property type="term" value="F:tRNA (adenine-N6)-methyltransferase activity"/>
    <property type="evidence" value="ECO:0007669"/>
    <property type="project" value="UniProtKB-UniRule"/>
</dbReference>
<evidence type="ECO:0000256" key="1">
    <source>
        <dbReference type="ARBA" id="ARBA00022490"/>
    </source>
</evidence>
<evidence type="ECO:0000259" key="7">
    <source>
        <dbReference type="Pfam" id="PF05175"/>
    </source>
</evidence>
<dbReference type="InterPro" id="IPR007848">
    <property type="entry name" value="Small_mtfrase_dom"/>
</dbReference>
<dbReference type="SUPFAM" id="SSF53335">
    <property type="entry name" value="S-adenosyl-L-methionine-dependent methyltransferases"/>
    <property type="match status" value="1"/>
</dbReference>
<dbReference type="GO" id="GO:0005737">
    <property type="term" value="C:cytoplasm"/>
    <property type="evidence" value="ECO:0007669"/>
    <property type="project" value="UniProtKB-SubCell"/>
</dbReference>
<dbReference type="Pfam" id="PF05175">
    <property type="entry name" value="MTS"/>
    <property type="match status" value="1"/>
</dbReference>
<dbReference type="EMBL" id="CACVAQ010000102">
    <property type="protein sequence ID" value="CAA6804901.1"/>
    <property type="molecule type" value="Genomic_DNA"/>
</dbReference>
<dbReference type="PROSITE" id="PS00092">
    <property type="entry name" value="N6_MTASE"/>
    <property type="match status" value="1"/>
</dbReference>
<evidence type="ECO:0000256" key="5">
    <source>
        <dbReference type="ARBA" id="ARBA00022694"/>
    </source>
</evidence>
<dbReference type="EC" id="2.1.1.223" evidence="6"/>
<dbReference type="GO" id="GO:0003676">
    <property type="term" value="F:nucleic acid binding"/>
    <property type="evidence" value="ECO:0007669"/>
    <property type="project" value="InterPro"/>
</dbReference>
<feature type="domain" description="Methyltransferase small" evidence="7">
    <location>
        <begin position="35"/>
        <end position="119"/>
    </location>
</feature>
<dbReference type="CDD" id="cd02440">
    <property type="entry name" value="AdoMet_MTases"/>
    <property type="match status" value="1"/>
</dbReference>
<accession>A0A6S6SJ13</accession>
<evidence type="ECO:0000256" key="2">
    <source>
        <dbReference type="ARBA" id="ARBA00022603"/>
    </source>
</evidence>
<evidence type="ECO:0000256" key="6">
    <source>
        <dbReference type="HAMAP-Rule" id="MF_01872"/>
    </source>
</evidence>
<comment type="subcellular location">
    <subcellularLocation>
        <location evidence="6">Cytoplasm</location>
    </subcellularLocation>
</comment>
<keyword evidence="2 6" id="KW-0489">Methyltransferase</keyword>
<dbReference type="HAMAP" id="MF_01872">
    <property type="entry name" value="tRNA_methyltr_YfiC"/>
    <property type="match status" value="1"/>
</dbReference>
<dbReference type="GO" id="GO:0032259">
    <property type="term" value="P:methylation"/>
    <property type="evidence" value="ECO:0007669"/>
    <property type="project" value="UniProtKB-KW"/>
</dbReference>
<comment type="catalytic activity">
    <reaction evidence="6">
        <text>adenosine(37) in tRNA1(Val) + S-adenosyl-L-methionine = N(6)-methyladenosine(37) in tRNA1(Val) + S-adenosyl-L-homocysteine + H(+)</text>
        <dbReference type="Rhea" id="RHEA:43160"/>
        <dbReference type="Rhea" id="RHEA-COMP:10369"/>
        <dbReference type="Rhea" id="RHEA-COMP:10370"/>
        <dbReference type="ChEBI" id="CHEBI:15378"/>
        <dbReference type="ChEBI" id="CHEBI:57856"/>
        <dbReference type="ChEBI" id="CHEBI:59789"/>
        <dbReference type="ChEBI" id="CHEBI:74411"/>
        <dbReference type="ChEBI" id="CHEBI:74449"/>
        <dbReference type="EC" id="2.1.1.223"/>
    </reaction>
</comment>
<proteinExistence type="inferred from homology"/>
<name>A0A6S6SJ13_9BACT</name>
<keyword evidence="3 6" id="KW-0808">Transferase</keyword>
<dbReference type="InterPro" id="IPR002052">
    <property type="entry name" value="DNA_methylase_N6_adenine_CS"/>
</dbReference>
<dbReference type="InterPro" id="IPR050210">
    <property type="entry name" value="tRNA_Adenine-N(6)_MTase"/>
</dbReference>
<evidence type="ECO:0000256" key="3">
    <source>
        <dbReference type="ARBA" id="ARBA00022679"/>
    </source>
</evidence>
<evidence type="ECO:0000256" key="4">
    <source>
        <dbReference type="ARBA" id="ARBA00022691"/>
    </source>
</evidence>
<organism evidence="8">
    <name type="scientific">uncultured Aureispira sp</name>
    <dbReference type="NCBI Taxonomy" id="1331704"/>
    <lineage>
        <taxon>Bacteria</taxon>
        <taxon>Pseudomonadati</taxon>
        <taxon>Bacteroidota</taxon>
        <taxon>Saprospiria</taxon>
        <taxon>Saprospirales</taxon>
        <taxon>Saprospiraceae</taxon>
        <taxon>Aureispira</taxon>
        <taxon>environmental samples</taxon>
    </lineage>
</organism>
<keyword evidence="4 6" id="KW-0949">S-adenosyl-L-methionine</keyword>
<dbReference type="InterPro" id="IPR022882">
    <property type="entry name" value="tRNA_adenine-N6_MeTrfase"/>
</dbReference>
<dbReference type="GO" id="GO:0008033">
    <property type="term" value="P:tRNA processing"/>
    <property type="evidence" value="ECO:0007669"/>
    <property type="project" value="UniProtKB-UniRule"/>
</dbReference>
<comment type="function">
    <text evidence="6">Specifically methylates the adenine in position 37 of tRNA(1)(Val) (anticodon cmo5UAC).</text>
</comment>
<dbReference type="Gene3D" id="3.40.50.150">
    <property type="entry name" value="Vaccinia Virus protein VP39"/>
    <property type="match status" value="1"/>
</dbReference>